<feature type="signal peptide" evidence="2">
    <location>
        <begin position="1"/>
        <end position="19"/>
    </location>
</feature>
<protein>
    <submittedName>
        <fullName evidence="3">Uncharacterized protein</fullName>
    </submittedName>
</protein>
<accession>C4JQK4</accession>
<keyword evidence="4" id="KW-1185">Reference proteome</keyword>
<dbReference type="OrthoDB" id="4194254at2759"/>
<dbReference type="STRING" id="336963.C4JQK4"/>
<dbReference type="KEGG" id="ure:UREG_03349"/>
<organism evidence="3 4">
    <name type="scientific">Uncinocarpus reesii (strain UAMH 1704)</name>
    <dbReference type="NCBI Taxonomy" id="336963"/>
    <lineage>
        <taxon>Eukaryota</taxon>
        <taxon>Fungi</taxon>
        <taxon>Dikarya</taxon>
        <taxon>Ascomycota</taxon>
        <taxon>Pezizomycotina</taxon>
        <taxon>Eurotiomycetes</taxon>
        <taxon>Eurotiomycetidae</taxon>
        <taxon>Onygenales</taxon>
        <taxon>Onygenaceae</taxon>
        <taxon>Uncinocarpus</taxon>
    </lineage>
</organism>
<dbReference type="OMA" id="PISWERG"/>
<name>C4JQK4_UNCRE</name>
<evidence type="ECO:0000313" key="4">
    <source>
        <dbReference type="Proteomes" id="UP000002058"/>
    </source>
</evidence>
<dbReference type="InParanoid" id="C4JQK4"/>
<dbReference type="EMBL" id="CH476616">
    <property type="protein sequence ID" value="EEP78503.1"/>
    <property type="molecule type" value="Genomic_DNA"/>
</dbReference>
<dbReference type="VEuPathDB" id="FungiDB:UREG_03349"/>
<dbReference type="AlphaFoldDB" id="C4JQK4"/>
<dbReference type="eggNOG" id="ENOG502RSH9">
    <property type="taxonomic scope" value="Eukaryota"/>
</dbReference>
<feature type="compositionally biased region" description="Basic and acidic residues" evidence="1">
    <location>
        <begin position="122"/>
        <end position="134"/>
    </location>
</feature>
<evidence type="ECO:0000256" key="2">
    <source>
        <dbReference type="SAM" id="SignalP"/>
    </source>
</evidence>
<dbReference type="GeneID" id="8440188"/>
<proteinExistence type="predicted"/>
<evidence type="ECO:0000313" key="3">
    <source>
        <dbReference type="EMBL" id="EEP78503.1"/>
    </source>
</evidence>
<evidence type="ECO:0000256" key="1">
    <source>
        <dbReference type="SAM" id="MobiDB-lite"/>
    </source>
</evidence>
<dbReference type="Proteomes" id="UP000002058">
    <property type="component" value="Unassembled WGS sequence"/>
</dbReference>
<dbReference type="RefSeq" id="XP_002543832.1">
    <property type="nucleotide sequence ID" value="XM_002543786.1"/>
</dbReference>
<keyword evidence="2" id="KW-0732">Signal</keyword>
<gene>
    <name evidence="3" type="ORF">UREG_03349</name>
</gene>
<reference evidence="4" key="1">
    <citation type="journal article" date="2009" name="Genome Res.">
        <title>Comparative genomic analyses of the human fungal pathogens Coccidioides and their relatives.</title>
        <authorList>
            <person name="Sharpton T.J."/>
            <person name="Stajich J.E."/>
            <person name="Rounsley S.D."/>
            <person name="Gardner M.J."/>
            <person name="Wortman J.R."/>
            <person name="Jordar V.S."/>
            <person name="Maiti R."/>
            <person name="Kodira C.D."/>
            <person name="Neafsey D.E."/>
            <person name="Zeng Q."/>
            <person name="Hung C.-Y."/>
            <person name="McMahan C."/>
            <person name="Muszewska A."/>
            <person name="Grynberg M."/>
            <person name="Mandel M.A."/>
            <person name="Kellner E.M."/>
            <person name="Barker B.M."/>
            <person name="Galgiani J.N."/>
            <person name="Orbach M.J."/>
            <person name="Kirkland T.N."/>
            <person name="Cole G.T."/>
            <person name="Henn M.R."/>
            <person name="Birren B.W."/>
            <person name="Taylor J.W."/>
        </authorList>
    </citation>
    <scope>NUCLEOTIDE SEQUENCE [LARGE SCALE GENOMIC DNA]</scope>
    <source>
        <strain evidence="4">UAMH 1704</strain>
    </source>
</reference>
<feature type="region of interest" description="Disordered" evidence="1">
    <location>
        <begin position="66"/>
        <end position="138"/>
    </location>
</feature>
<dbReference type="HOGENOM" id="CLU_061594_0_0_1"/>
<sequence>MRLNFSKLLFLACLPLLEAGIIPQAVSVRQPTDIQRVDGSPASRSREFWRSPRNTEKVDLGTHIGVLKNRGGGTGGRVSHPVVEGRPKPFEDGSPGRAGAGTLDIPVGGKNAPDSAGLGRIQEPKAQPRPEPRVTGDWGYFHSAGKETKIWADKVLETKQKDVATKSYENMYDLTVADRKFIINSDVADLIGIERKFDLRLHTLRNKKDFGNSYEDGFHKDGKFIMATAIYKGSNTKVQKVNWGDAVWPSWKSVAGDKTGDLRWVIQDSIANVDTREIIRSAHGKVGYDRQQPGARFFYEGADDTMKEAFLALSGTDNVRGTWRLTANHREALGDKTVVNIYSFPKGPDLVMELGQAPKVTPPQKRATISPGTTTLPLRTDQRYRVFHRGRSLLPELDAY</sequence>
<feature type="chain" id="PRO_5002939412" evidence="2">
    <location>
        <begin position="20"/>
        <end position="400"/>
    </location>
</feature>